<gene>
    <name evidence="1" type="ORF">NCTC11470_00958</name>
</gene>
<proteinExistence type="predicted"/>
<organism evidence="1 2">
    <name type="scientific">Yersinia frederiksenii</name>
    <dbReference type="NCBI Taxonomy" id="29484"/>
    <lineage>
        <taxon>Bacteria</taxon>
        <taxon>Pseudomonadati</taxon>
        <taxon>Pseudomonadota</taxon>
        <taxon>Gammaproteobacteria</taxon>
        <taxon>Enterobacterales</taxon>
        <taxon>Yersiniaceae</taxon>
        <taxon>Yersinia</taxon>
    </lineage>
</organism>
<dbReference type="GeneID" id="57906211"/>
<protein>
    <submittedName>
        <fullName evidence="1">Uncharacterized protein</fullName>
    </submittedName>
</protein>
<dbReference type="RefSeq" id="WP_032912242.1">
    <property type="nucleotide sequence ID" value="NZ_CP023964.1"/>
</dbReference>
<dbReference type="EMBL" id="UHJA01000001">
    <property type="protein sequence ID" value="SUP75938.1"/>
    <property type="molecule type" value="Genomic_DNA"/>
</dbReference>
<dbReference type="AlphaFoldDB" id="A0A380PQU9"/>
<dbReference type="Proteomes" id="UP000254835">
    <property type="component" value="Unassembled WGS sequence"/>
</dbReference>
<evidence type="ECO:0000313" key="1">
    <source>
        <dbReference type="EMBL" id="SUP75938.1"/>
    </source>
</evidence>
<accession>A0A380PQU9</accession>
<name>A0A380PQU9_YERFR</name>
<reference evidence="1 2" key="1">
    <citation type="submission" date="2018-06" db="EMBL/GenBank/DDBJ databases">
        <authorList>
            <consortium name="Pathogen Informatics"/>
            <person name="Doyle S."/>
        </authorList>
    </citation>
    <scope>NUCLEOTIDE SEQUENCE [LARGE SCALE GENOMIC DNA]</scope>
    <source>
        <strain evidence="1 2">NCTC11470</strain>
    </source>
</reference>
<evidence type="ECO:0000313" key="2">
    <source>
        <dbReference type="Proteomes" id="UP000254835"/>
    </source>
</evidence>
<dbReference type="OrthoDB" id="6496377at2"/>
<sequence length="83" mass="9534">MARFSREQVEQQLRDELQRAGFTESVSRSAAIQGGKHYTEVPNSTFSSALAWAKTYAKPYKRIRDKPAKKVVKPNKSWRTPHV</sequence>